<evidence type="ECO:0000313" key="1">
    <source>
        <dbReference type="EMBL" id="KAJ3007018.1"/>
    </source>
</evidence>
<dbReference type="EMBL" id="JANSHE010000794">
    <property type="protein sequence ID" value="KAJ3007018.1"/>
    <property type="molecule type" value="Genomic_DNA"/>
</dbReference>
<organism evidence="1 2">
    <name type="scientific">Trametes sanguinea</name>
    <dbReference type="NCBI Taxonomy" id="158606"/>
    <lineage>
        <taxon>Eukaryota</taxon>
        <taxon>Fungi</taxon>
        <taxon>Dikarya</taxon>
        <taxon>Basidiomycota</taxon>
        <taxon>Agaricomycotina</taxon>
        <taxon>Agaricomycetes</taxon>
        <taxon>Polyporales</taxon>
        <taxon>Polyporaceae</taxon>
        <taxon>Trametes</taxon>
    </lineage>
</organism>
<sequence length="206" mass="22149">MDATHRPKLKTAFKKARVIAPLHTAGPVAATPDGSKLVTCVGEDALLTDVKAGVEICRFAGDTESITSLCITPSSSHLLLFTSSLSLRIYEIPKSLTPQTKLVKPIRVVARAHDAPVHVCKADPTSTYLASGSADGVVKVWDILRGYVTHLFKGHGGMVIFNPGAFIDAIKCACADTFQSGERHWVYDYLDLSLTLCASLSIPPMR</sequence>
<gene>
    <name evidence="1" type="ORF">NUW54_g3713</name>
</gene>
<reference evidence="1" key="1">
    <citation type="submission" date="2022-08" db="EMBL/GenBank/DDBJ databases">
        <title>Genome Sequence of Pycnoporus sanguineus.</title>
        <authorList>
            <person name="Buettner E."/>
        </authorList>
    </citation>
    <scope>NUCLEOTIDE SEQUENCE</scope>
    <source>
        <strain evidence="1">CG-C14</strain>
    </source>
</reference>
<protein>
    <submittedName>
        <fullName evidence="1">Uncharacterized protein</fullName>
    </submittedName>
</protein>
<evidence type="ECO:0000313" key="2">
    <source>
        <dbReference type="Proteomes" id="UP001144978"/>
    </source>
</evidence>
<proteinExistence type="predicted"/>
<dbReference type="Proteomes" id="UP001144978">
    <property type="component" value="Unassembled WGS sequence"/>
</dbReference>
<comment type="caution">
    <text evidence="1">The sequence shown here is derived from an EMBL/GenBank/DDBJ whole genome shotgun (WGS) entry which is preliminary data.</text>
</comment>
<name>A0ACC1Q336_9APHY</name>
<keyword evidence="2" id="KW-1185">Reference proteome</keyword>
<accession>A0ACC1Q336</accession>